<reference evidence="2" key="1">
    <citation type="journal article" date="2019" name="Int. J. Syst. Evol. Microbiol.">
        <title>The Global Catalogue of Microorganisms (GCM) 10K type strain sequencing project: providing services to taxonomists for standard genome sequencing and annotation.</title>
        <authorList>
            <consortium name="The Broad Institute Genomics Platform"/>
            <consortium name="The Broad Institute Genome Sequencing Center for Infectious Disease"/>
            <person name="Wu L."/>
            <person name="Ma J."/>
        </authorList>
    </citation>
    <scope>NUCLEOTIDE SEQUENCE [LARGE SCALE GENOMIC DNA]</scope>
    <source>
        <strain evidence="2">KACC 11299</strain>
    </source>
</reference>
<keyword evidence="2" id="KW-1185">Reference proteome</keyword>
<accession>A0ABW0U3W2</accession>
<evidence type="ECO:0000313" key="1">
    <source>
        <dbReference type="EMBL" id="MFC5604838.1"/>
    </source>
</evidence>
<protein>
    <submittedName>
        <fullName evidence="1">Uncharacterized protein</fullName>
    </submittedName>
</protein>
<comment type="caution">
    <text evidence="1">The sequence shown here is derived from an EMBL/GenBank/DDBJ whole genome shotgun (WGS) entry which is preliminary data.</text>
</comment>
<dbReference type="Proteomes" id="UP001596071">
    <property type="component" value="Unassembled WGS sequence"/>
</dbReference>
<sequence>MHFDEKSGKTIKIAPNGTVEKYDCVIHQVDRATTGLTEWLKQRNINIPIEPVLVMANNKTEIPELPNSVTLKYAKQLPRYIRNFLSDEPLMTANQISRIARTVKENRRKWLHEIPCKRYNIHPNDLIRGVLCQTCNEPASRVRGHSWYCKSCKKNSKDALQQAIEDWFLLVSPTLTNRQIRIFLELKSSSAASVILRRTNLRRHGATRNITYTKS</sequence>
<proteinExistence type="predicted"/>
<dbReference type="EMBL" id="JBHSNP010000029">
    <property type="protein sequence ID" value="MFC5604838.1"/>
    <property type="molecule type" value="Genomic_DNA"/>
</dbReference>
<organism evidence="1 2">
    <name type="scientific">Sporosarcina koreensis</name>
    <dbReference type="NCBI Taxonomy" id="334735"/>
    <lineage>
        <taxon>Bacteria</taxon>
        <taxon>Bacillati</taxon>
        <taxon>Bacillota</taxon>
        <taxon>Bacilli</taxon>
        <taxon>Bacillales</taxon>
        <taxon>Caryophanaceae</taxon>
        <taxon>Sporosarcina</taxon>
    </lineage>
</organism>
<evidence type="ECO:0000313" key="2">
    <source>
        <dbReference type="Proteomes" id="UP001596071"/>
    </source>
</evidence>
<dbReference type="RefSeq" id="WP_381447064.1">
    <property type="nucleotide sequence ID" value="NZ_JBHSNP010000029.1"/>
</dbReference>
<name>A0ABW0U3W2_9BACL</name>
<gene>
    <name evidence="1" type="ORF">ACFPTP_16500</name>
</gene>